<dbReference type="InterPro" id="IPR003594">
    <property type="entry name" value="HATPase_dom"/>
</dbReference>
<evidence type="ECO:0000256" key="2">
    <source>
        <dbReference type="ARBA" id="ARBA00004651"/>
    </source>
</evidence>
<evidence type="ECO:0000256" key="3">
    <source>
        <dbReference type="ARBA" id="ARBA00012438"/>
    </source>
</evidence>
<dbReference type="CDD" id="cd00082">
    <property type="entry name" value="HisKA"/>
    <property type="match status" value="1"/>
</dbReference>
<keyword evidence="9" id="KW-0418">Kinase</keyword>
<evidence type="ECO:0000256" key="5">
    <source>
        <dbReference type="ARBA" id="ARBA00022553"/>
    </source>
</evidence>
<sequence length="697" mass="79613">MAQNVLPDIAEDRYKEITDETVLRIQDQFNNITLEIQKLGRKFHSDEYIDASVEELGQEIKNIVDYSPFVDSGTIVETDGWISGYYPNDLEAEVKNANFSNRDYMKNAIKTKEIYISHVVSAVTDRFVVVVAIPILDGEGNVSRVVNLIVRIGENPVFNSILENIQIGEGYAYLVDRNGHLISHPEANRIGEDVTANAVIQKVLNKQSGYQEVVNTQNIPMLASYQYIPVLDWGVVAQVPVSYTHVYFETFQHSLYLISFILFLFLSIFTALYTKQILKPIKDLELAVGQVAKGNFSKRLELKREDNTEIGRLSRRFNEMAEYIEDAREDIVAKESLVMHQKEFLRTVLDSNPNFIYAKNSKGQFTLANQSIATFFDTTVEEMMYKNDKDVNPSNEQVERHSQEEQIVIETLKERVIEEELLINNKGEKKWVKTTIIPLVSIASEEIQVLYVSNDLTERKLTEEIIRKSDKMSVVGELAAGVAHEIRNPLTSIQGFLQFMKPKYNDDHYFDIMLSEVERINLIVSEMLVLSRPQVEKRELKDVREIGSSIIYLFESQANLNNVQIYSDFDADIPLIWCEENQLKQVFVNILKNAIESMQDGGEILVQIRKKSDSHVMLRFIDQGIGIDQDRVKRLGEPFYSTKEKGTGLGLMISYRIIASHKGSIEITSEKGKGTTVDIELPISFKADELSDSSEEY</sequence>
<dbReference type="Proteomes" id="UP000678228">
    <property type="component" value="Unassembled WGS sequence"/>
</dbReference>
<dbReference type="InterPro" id="IPR050351">
    <property type="entry name" value="BphY/WalK/GraS-like"/>
</dbReference>
<evidence type="ECO:0000256" key="6">
    <source>
        <dbReference type="ARBA" id="ARBA00022679"/>
    </source>
</evidence>
<keyword evidence="6" id="KW-0808">Transferase</keyword>
<dbReference type="Pfam" id="PF02743">
    <property type="entry name" value="dCache_1"/>
    <property type="match status" value="1"/>
</dbReference>
<dbReference type="PROSITE" id="PS50112">
    <property type="entry name" value="PAS"/>
    <property type="match status" value="1"/>
</dbReference>
<evidence type="ECO:0000256" key="9">
    <source>
        <dbReference type="ARBA" id="ARBA00022777"/>
    </source>
</evidence>
<keyword evidence="11" id="KW-0749">Sporulation</keyword>
<dbReference type="EMBL" id="JAGKSQ010000011">
    <property type="protein sequence ID" value="MBP3953226.1"/>
    <property type="molecule type" value="Genomic_DNA"/>
</dbReference>
<evidence type="ECO:0000256" key="12">
    <source>
        <dbReference type="ARBA" id="ARBA00022989"/>
    </source>
</evidence>
<evidence type="ECO:0000256" key="4">
    <source>
        <dbReference type="ARBA" id="ARBA00022475"/>
    </source>
</evidence>
<feature type="domain" description="HAMP" evidence="19">
    <location>
        <begin position="275"/>
        <end position="329"/>
    </location>
</feature>
<evidence type="ECO:0000256" key="7">
    <source>
        <dbReference type="ARBA" id="ARBA00022692"/>
    </source>
</evidence>
<dbReference type="EC" id="2.7.13.3" evidence="3"/>
<keyword evidence="21" id="KW-1185">Reference proteome</keyword>
<dbReference type="Gene3D" id="3.30.565.10">
    <property type="entry name" value="Histidine kinase-like ATPase, C-terminal domain"/>
    <property type="match status" value="1"/>
</dbReference>
<evidence type="ECO:0000256" key="1">
    <source>
        <dbReference type="ARBA" id="ARBA00000085"/>
    </source>
</evidence>
<evidence type="ECO:0000256" key="11">
    <source>
        <dbReference type="ARBA" id="ARBA00022969"/>
    </source>
</evidence>
<keyword evidence="13" id="KW-0902">Two-component regulatory system</keyword>
<evidence type="ECO:0000256" key="15">
    <source>
        <dbReference type="SAM" id="Phobius"/>
    </source>
</evidence>
<dbReference type="FunFam" id="1.10.287.130:FF:000040">
    <property type="entry name" value="PAS domain-containing sensor histidine kinase"/>
    <property type="match status" value="1"/>
</dbReference>
<dbReference type="SUPFAM" id="SSF158472">
    <property type="entry name" value="HAMP domain-like"/>
    <property type="match status" value="1"/>
</dbReference>
<proteinExistence type="predicted"/>
<dbReference type="PROSITE" id="PS50109">
    <property type="entry name" value="HIS_KIN"/>
    <property type="match status" value="1"/>
</dbReference>
<dbReference type="PRINTS" id="PR00344">
    <property type="entry name" value="BCTRLSENSOR"/>
</dbReference>
<dbReference type="GO" id="GO:0030295">
    <property type="term" value="F:protein kinase activator activity"/>
    <property type="evidence" value="ECO:0007669"/>
    <property type="project" value="TreeGrafter"/>
</dbReference>
<dbReference type="Gene3D" id="1.10.287.130">
    <property type="match status" value="1"/>
</dbReference>
<dbReference type="InterPro" id="IPR013767">
    <property type="entry name" value="PAS_fold"/>
</dbReference>
<dbReference type="InterPro" id="IPR004358">
    <property type="entry name" value="Sig_transdc_His_kin-like_C"/>
</dbReference>
<comment type="caution">
    <text evidence="20">The sequence shown here is derived from an EMBL/GenBank/DDBJ whole genome shotgun (WGS) entry which is preliminary data.</text>
</comment>
<keyword evidence="4" id="KW-1003">Cell membrane</keyword>
<evidence type="ECO:0000256" key="14">
    <source>
        <dbReference type="ARBA" id="ARBA00023136"/>
    </source>
</evidence>
<dbReference type="Pfam" id="PF00989">
    <property type="entry name" value="PAS"/>
    <property type="match status" value="1"/>
</dbReference>
<dbReference type="InterPro" id="IPR036097">
    <property type="entry name" value="HisK_dim/P_sf"/>
</dbReference>
<dbReference type="Pfam" id="PF00512">
    <property type="entry name" value="HisKA"/>
    <property type="match status" value="1"/>
</dbReference>
<dbReference type="GO" id="GO:0007234">
    <property type="term" value="P:osmosensory signaling via phosphorelay pathway"/>
    <property type="evidence" value="ECO:0007669"/>
    <property type="project" value="TreeGrafter"/>
</dbReference>
<dbReference type="GO" id="GO:0030435">
    <property type="term" value="P:sporulation resulting in formation of a cellular spore"/>
    <property type="evidence" value="ECO:0007669"/>
    <property type="project" value="UniProtKB-KW"/>
</dbReference>
<dbReference type="InterPro" id="IPR000014">
    <property type="entry name" value="PAS"/>
</dbReference>
<evidence type="ECO:0000313" key="21">
    <source>
        <dbReference type="Proteomes" id="UP000678228"/>
    </source>
</evidence>
<evidence type="ECO:0000313" key="20">
    <source>
        <dbReference type="EMBL" id="MBP3953226.1"/>
    </source>
</evidence>
<evidence type="ECO:0000256" key="13">
    <source>
        <dbReference type="ARBA" id="ARBA00023012"/>
    </source>
</evidence>
<evidence type="ECO:0000259" key="19">
    <source>
        <dbReference type="PROSITE" id="PS50885"/>
    </source>
</evidence>
<reference evidence="20" key="1">
    <citation type="submission" date="2021-03" db="EMBL/GenBank/DDBJ databases">
        <title>Bacillus suaedae sp. nov., isolated from Suaeda aralocaspica.</title>
        <authorList>
            <person name="Lei R.F.R."/>
        </authorList>
    </citation>
    <scope>NUCLEOTIDE SEQUENCE</scope>
    <source>
        <strain evidence="20">YZJH907-2</strain>
    </source>
</reference>
<evidence type="ECO:0000259" key="17">
    <source>
        <dbReference type="PROSITE" id="PS50112"/>
    </source>
</evidence>
<dbReference type="PANTHER" id="PTHR42878">
    <property type="entry name" value="TWO-COMPONENT HISTIDINE KINASE"/>
    <property type="match status" value="1"/>
</dbReference>
<keyword evidence="8" id="KW-0547">Nucleotide-binding</keyword>
<dbReference type="GO" id="GO:0005886">
    <property type="term" value="C:plasma membrane"/>
    <property type="evidence" value="ECO:0007669"/>
    <property type="project" value="UniProtKB-SubCell"/>
</dbReference>
<comment type="subcellular location">
    <subcellularLocation>
        <location evidence="2">Cell membrane</location>
        <topology evidence="2">Multi-pass membrane protein</topology>
    </subcellularLocation>
</comment>
<dbReference type="CDD" id="cd00130">
    <property type="entry name" value="PAS"/>
    <property type="match status" value="1"/>
</dbReference>
<keyword evidence="14 15" id="KW-0472">Membrane</keyword>
<keyword evidence="12 15" id="KW-1133">Transmembrane helix</keyword>
<dbReference type="GO" id="GO:0005524">
    <property type="term" value="F:ATP binding"/>
    <property type="evidence" value="ECO:0007669"/>
    <property type="project" value="UniProtKB-KW"/>
</dbReference>
<keyword evidence="7 15" id="KW-0812">Transmembrane</keyword>
<dbReference type="NCBIfam" id="TIGR00229">
    <property type="entry name" value="sensory_box"/>
    <property type="match status" value="1"/>
</dbReference>
<dbReference type="InterPro" id="IPR033479">
    <property type="entry name" value="dCache_1"/>
</dbReference>
<dbReference type="InterPro" id="IPR036890">
    <property type="entry name" value="HATPase_C_sf"/>
</dbReference>
<dbReference type="InterPro" id="IPR003660">
    <property type="entry name" value="HAMP_dom"/>
</dbReference>
<evidence type="ECO:0000256" key="10">
    <source>
        <dbReference type="ARBA" id="ARBA00022840"/>
    </source>
</evidence>
<organism evidence="20 21">
    <name type="scientific">Halalkalibacter suaedae</name>
    <dbReference type="NCBI Taxonomy" id="2822140"/>
    <lineage>
        <taxon>Bacteria</taxon>
        <taxon>Bacillati</taxon>
        <taxon>Bacillota</taxon>
        <taxon>Bacilli</taxon>
        <taxon>Bacillales</taxon>
        <taxon>Bacillaceae</taxon>
        <taxon>Halalkalibacter</taxon>
    </lineage>
</organism>
<dbReference type="PROSITE" id="PS50113">
    <property type="entry name" value="PAC"/>
    <property type="match status" value="1"/>
</dbReference>
<dbReference type="PROSITE" id="PS50885">
    <property type="entry name" value="HAMP"/>
    <property type="match status" value="1"/>
</dbReference>
<feature type="domain" description="PAC" evidence="18">
    <location>
        <begin position="415"/>
        <end position="468"/>
    </location>
</feature>
<dbReference type="SUPFAM" id="SSF55785">
    <property type="entry name" value="PYP-like sensor domain (PAS domain)"/>
    <property type="match status" value="1"/>
</dbReference>
<feature type="domain" description="PAS" evidence="17">
    <location>
        <begin position="341"/>
        <end position="420"/>
    </location>
</feature>
<keyword evidence="10" id="KW-0067">ATP-binding</keyword>
<dbReference type="CDD" id="cd12912">
    <property type="entry name" value="PDC2_MCP_like"/>
    <property type="match status" value="1"/>
</dbReference>
<dbReference type="PANTHER" id="PTHR42878:SF7">
    <property type="entry name" value="SENSOR HISTIDINE KINASE GLRK"/>
    <property type="match status" value="1"/>
</dbReference>
<feature type="transmembrane region" description="Helical" evidence="15">
    <location>
        <begin position="255"/>
        <end position="274"/>
    </location>
</feature>
<dbReference type="InterPro" id="IPR000700">
    <property type="entry name" value="PAS-assoc_C"/>
</dbReference>
<dbReference type="AlphaFoldDB" id="A0A940X0T4"/>
<dbReference type="Pfam" id="PF02518">
    <property type="entry name" value="HATPase_c"/>
    <property type="match status" value="1"/>
</dbReference>
<evidence type="ECO:0000256" key="8">
    <source>
        <dbReference type="ARBA" id="ARBA00022741"/>
    </source>
</evidence>
<dbReference type="SUPFAM" id="SSF103190">
    <property type="entry name" value="Sensory domain-like"/>
    <property type="match status" value="1"/>
</dbReference>
<feature type="domain" description="Histidine kinase" evidence="16">
    <location>
        <begin position="481"/>
        <end position="685"/>
    </location>
</feature>
<dbReference type="CDD" id="cd12914">
    <property type="entry name" value="PDC1_DGC_like"/>
    <property type="match status" value="1"/>
</dbReference>
<dbReference type="GO" id="GO:0000155">
    <property type="term" value="F:phosphorelay sensor kinase activity"/>
    <property type="evidence" value="ECO:0007669"/>
    <property type="project" value="InterPro"/>
</dbReference>
<dbReference type="SMART" id="SM00387">
    <property type="entry name" value="HATPase_c"/>
    <property type="match status" value="1"/>
</dbReference>
<evidence type="ECO:0000259" key="16">
    <source>
        <dbReference type="PROSITE" id="PS50109"/>
    </source>
</evidence>
<dbReference type="GO" id="GO:0000156">
    <property type="term" value="F:phosphorelay response regulator activity"/>
    <property type="evidence" value="ECO:0007669"/>
    <property type="project" value="TreeGrafter"/>
</dbReference>
<dbReference type="InterPro" id="IPR005467">
    <property type="entry name" value="His_kinase_dom"/>
</dbReference>
<comment type="catalytic activity">
    <reaction evidence="1">
        <text>ATP + protein L-histidine = ADP + protein N-phospho-L-histidine.</text>
        <dbReference type="EC" id="2.7.13.3"/>
    </reaction>
</comment>
<name>A0A940X0T4_9BACI</name>
<dbReference type="SMART" id="SM00091">
    <property type="entry name" value="PAS"/>
    <property type="match status" value="1"/>
</dbReference>
<evidence type="ECO:0000259" key="18">
    <source>
        <dbReference type="PROSITE" id="PS50113"/>
    </source>
</evidence>
<dbReference type="SUPFAM" id="SSF47384">
    <property type="entry name" value="Homodimeric domain of signal transducing histidine kinase"/>
    <property type="match status" value="1"/>
</dbReference>
<protein>
    <recommendedName>
        <fullName evidence="3">histidine kinase</fullName>
        <ecNumber evidence="3">2.7.13.3</ecNumber>
    </recommendedName>
</protein>
<dbReference type="SMART" id="SM00304">
    <property type="entry name" value="HAMP"/>
    <property type="match status" value="1"/>
</dbReference>
<dbReference type="InterPro" id="IPR003661">
    <property type="entry name" value="HisK_dim/P_dom"/>
</dbReference>
<dbReference type="CDD" id="cd06225">
    <property type="entry name" value="HAMP"/>
    <property type="match status" value="1"/>
</dbReference>
<dbReference type="InterPro" id="IPR035965">
    <property type="entry name" value="PAS-like_dom_sf"/>
</dbReference>
<dbReference type="Gene3D" id="3.30.450.20">
    <property type="entry name" value="PAS domain"/>
    <property type="match status" value="2"/>
</dbReference>
<dbReference type="SMART" id="SM00388">
    <property type="entry name" value="HisKA"/>
    <property type="match status" value="1"/>
</dbReference>
<accession>A0A940X0T4</accession>
<keyword evidence="5" id="KW-0597">Phosphoprotein</keyword>
<dbReference type="Gene3D" id="6.10.340.10">
    <property type="match status" value="1"/>
</dbReference>
<dbReference type="SUPFAM" id="SSF55874">
    <property type="entry name" value="ATPase domain of HSP90 chaperone/DNA topoisomerase II/histidine kinase"/>
    <property type="match status" value="1"/>
</dbReference>
<gene>
    <name evidence="20" type="ORF">J7W16_19050</name>
</gene>
<dbReference type="InterPro" id="IPR029151">
    <property type="entry name" value="Sensor-like_sf"/>
</dbReference>
<dbReference type="GO" id="GO:0006355">
    <property type="term" value="P:regulation of DNA-templated transcription"/>
    <property type="evidence" value="ECO:0007669"/>
    <property type="project" value="InterPro"/>
</dbReference>
<dbReference type="Pfam" id="PF00672">
    <property type="entry name" value="HAMP"/>
    <property type="match status" value="1"/>
</dbReference>